<dbReference type="InterPro" id="IPR022121">
    <property type="entry name" value="Peptidase_M73_camelysin"/>
</dbReference>
<dbReference type="RefSeq" id="WP_137449087.1">
    <property type="nucleotide sequence ID" value="NZ_SZZH01000001.1"/>
</dbReference>
<keyword evidence="1" id="KW-0732">Signal</keyword>
<gene>
    <name evidence="2" type="ORF">FDO65_09630</name>
</gene>
<proteinExistence type="predicted"/>
<feature type="signal peptide" evidence="1">
    <location>
        <begin position="1"/>
        <end position="34"/>
    </location>
</feature>
<dbReference type="Pfam" id="PF12389">
    <property type="entry name" value="Peptidase_M73"/>
    <property type="match status" value="1"/>
</dbReference>
<evidence type="ECO:0000313" key="2">
    <source>
        <dbReference type="EMBL" id="TKV61782.1"/>
    </source>
</evidence>
<dbReference type="AlphaFoldDB" id="A0A4U6QNZ1"/>
<feature type="chain" id="PRO_5020895418" description="Camelysin metallo-endopeptidase" evidence="1">
    <location>
        <begin position="35"/>
        <end position="205"/>
    </location>
</feature>
<keyword evidence="3" id="KW-1185">Reference proteome</keyword>
<sequence>MSRPSPRVSRWLKWATIPAALGLSAVVVAQSSYAAFSSTTSNPTNNWSAGTVALSDDDANTALFTATNLKPGSTGTKCIVVTSSGSLPSQVKLYGTSPATTNNLAGSINLSIVQGTGGSFGGGCTGFTPQATNSSVFSGTLAAFGSSATAFASGTPTAAAATWAPTGAAAESKTYQFTYTVDPLAPNTVQGGTASIGFTWEAQNT</sequence>
<dbReference type="EMBL" id="SZZH01000001">
    <property type="protein sequence ID" value="TKV61782.1"/>
    <property type="molecule type" value="Genomic_DNA"/>
</dbReference>
<organism evidence="2 3">
    <name type="scientific">Nakamurella flava</name>
    <dbReference type="NCBI Taxonomy" id="2576308"/>
    <lineage>
        <taxon>Bacteria</taxon>
        <taxon>Bacillati</taxon>
        <taxon>Actinomycetota</taxon>
        <taxon>Actinomycetes</taxon>
        <taxon>Nakamurellales</taxon>
        <taxon>Nakamurellaceae</taxon>
        <taxon>Nakamurella</taxon>
    </lineage>
</organism>
<dbReference type="OrthoDB" id="3826640at2"/>
<comment type="caution">
    <text evidence="2">The sequence shown here is derived from an EMBL/GenBank/DDBJ whole genome shotgun (WGS) entry which is preliminary data.</text>
</comment>
<evidence type="ECO:0000313" key="3">
    <source>
        <dbReference type="Proteomes" id="UP000306985"/>
    </source>
</evidence>
<reference evidence="2 3" key="1">
    <citation type="submission" date="2019-05" db="EMBL/GenBank/DDBJ databases">
        <title>Nakamurella sp. N5BH11, whole genome shotgun sequence.</title>
        <authorList>
            <person name="Tuo L."/>
        </authorList>
    </citation>
    <scope>NUCLEOTIDE SEQUENCE [LARGE SCALE GENOMIC DNA]</scope>
    <source>
        <strain evidence="2 3">N5BH11</strain>
    </source>
</reference>
<dbReference type="Proteomes" id="UP000306985">
    <property type="component" value="Unassembled WGS sequence"/>
</dbReference>
<accession>A0A4U6QNZ1</accession>
<name>A0A4U6QNZ1_9ACTN</name>
<protein>
    <recommendedName>
        <fullName evidence="4">Camelysin metallo-endopeptidase</fullName>
    </recommendedName>
</protein>
<evidence type="ECO:0000256" key="1">
    <source>
        <dbReference type="SAM" id="SignalP"/>
    </source>
</evidence>
<evidence type="ECO:0008006" key="4">
    <source>
        <dbReference type="Google" id="ProtNLM"/>
    </source>
</evidence>